<dbReference type="Proteomes" id="UP000694240">
    <property type="component" value="Chromosome 9"/>
</dbReference>
<keyword evidence="6" id="KW-1185">Reference proteome</keyword>
<keyword evidence="2" id="KW-0690">Ribosome biogenesis</keyword>
<dbReference type="EMBL" id="JAEFBK010000009">
    <property type="protein sequence ID" value="KAG7568094.1"/>
    <property type="molecule type" value="Genomic_DNA"/>
</dbReference>
<evidence type="ECO:0000259" key="4">
    <source>
        <dbReference type="SMART" id="SM00385"/>
    </source>
</evidence>
<gene>
    <name evidence="5" type="ORF">ISN45_Aa04g009320</name>
</gene>
<dbReference type="InterPro" id="IPR026532">
    <property type="entry name" value="BRX1"/>
</dbReference>
<proteinExistence type="predicted"/>
<dbReference type="AlphaFoldDB" id="A0A8T2A827"/>
<feature type="domain" description="Cyclin-like" evidence="4">
    <location>
        <begin position="388"/>
        <end position="460"/>
    </location>
</feature>
<dbReference type="Pfam" id="PF02984">
    <property type="entry name" value="Cyclin_C"/>
    <property type="match status" value="1"/>
</dbReference>
<evidence type="ECO:0000313" key="6">
    <source>
        <dbReference type="Proteomes" id="UP000694240"/>
    </source>
</evidence>
<dbReference type="PANTHER" id="PTHR13634:SF0">
    <property type="entry name" value="RIBOSOME BIOGENESIS PROTEIN BRX1 HOMOLOG"/>
    <property type="match status" value="1"/>
</dbReference>
<protein>
    <submittedName>
        <fullName evidence="5">Cyclin C-terminal domain</fullName>
    </submittedName>
</protein>
<evidence type="ECO:0000256" key="1">
    <source>
        <dbReference type="ARBA" id="ARBA00004604"/>
    </source>
</evidence>
<sequence length="464" mass="53212">MIEAMMERQRTCGHVTSSGEFNCPSWLSLGAMKLITRILDPNLMTRITPQEVFEDEWFKKDYKPPVFEEKDYSNMDDIDAVFKNSEMRHENVKAGRKGNLNVATEAASRPDDAVVDIDAADADNELAAAEYVDGIFRKHKDLYMWMVRSLGGPSVKFLVNAVHTMEELKLTGNHLRGLAIFGIPEGHRKSKPYHDYVFVFSIVDDHIWFRNYQISVPHNELDKIARGDLDKMTLIEDGVVGIMTKAEQLAANTRTDAATSATWIPLDDLKVVFCSITEDLVQMITDTYRRIDKRARNTQQPPSSEDVAKKAKPQSKPEVITISPDENEKSCKPRTFQQKNSWNQDFYRNANSWKQGCKRTERRKQVLAMEKSILGQVEWYITVPTPYVFLARYVKASVPCDIEMEKLVFYLAELGLMQYPIVVLNRPSILATSVVYAARQILKKTAFWTETLKHHIGYLQTKIR</sequence>
<comment type="subcellular location">
    <subcellularLocation>
        <location evidence="1">Nucleus</location>
        <location evidence="1">Nucleolus</location>
    </subcellularLocation>
</comment>
<comment type="caution">
    <text evidence="5">The sequence shown here is derived from an EMBL/GenBank/DDBJ whole genome shotgun (WGS) entry which is preliminary data.</text>
</comment>
<dbReference type="InterPro" id="IPR004367">
    <property type="entry name" value="Cyclin_C-dom"/>
</dbReference>
<organism evidence="5 6">
    <name type="scientific">Arabidopsis thaliana x Arabidopsis arenosa</name>
    <dbReference type="NCBI Taxonomy" id="1240361"/>
    <lineage>
        <taxon>Eukaryota</taxon>
        <taxon>Viridiplantae</taxon>
        <taxon>Streptophyta</taxon>
        <taxon>Embryophyta</taxon>
        <taxon>Tracheophyta</taxon>
        <taxon>Spermatophyta</taxon>
        <taxon>Magnoliopsida</taxon>
        <taxon>eudicotyledons</taxon>
        <taxon>Gunneridae</taxon>
        <taxon>Pentapetalae</taxon>
        <taxon>rosids</taxon>
        <taxon>malvids</taxon>
        <taxon>Brassicales</taxon>
        <taxon>Brassicaceae</taxon>
        <taxon>Camelineae</taxon>
        <taxon>Arabidopsis</taxon>
    </lineage>
</organism>
<reference evidence="5 6" key="1">
    <citation type="submission" date="2020-12" db="EMBL/GenBank/DDBJ databases">
        <title>Concerted genomic and epigenomic changes stabilize Arabidopsis allopolyploids.</title>
        <authorList>
            <person name="Chen Z."/>
        </authorList>
    </citation>
    <scope>NUCLEOTIDE SEQUENCE [LARGE SCALE GENOMIC DNA]</scope>
    <source>
        <strain evidence="5">Allo738</strain>
        <tissue evidence="5">Leaf</tissue>
    </source>
</reference>
<dbReference type="SMART" id="SM00385">
    <property type="entry name" value="CYCLIN"/>
    <property type="match status" value="1"/>
</dbReference>
<dbReference type="PANTHER" id="PTHR13634">
    <property type="entry name" value="RIBOSOME BIOGENESIS PROTEIN BRIX"/>
    <property type="match status" value="1"/>
</dbReference>
<dbReference type="InterPro" id="IPR013763">
    <property type="entry name" value="Cyclin-like_dom"/>
</dbReference>
<feature type="region of interest" description="Disordered" evidence="3">
    <location>
        <begin position="292"/>
        <end position="334"/>
    </location>
</feature>
<accession>A0A8T2A827</accession>
<evidence type="ECO:0000256" key="2">
    <source>
        <dbReference type="ARBA" id="ARBA00022517"/>
    </source>
</evidence>
<evidence type="ECO:0000256" key="3">
    <source>
        <dbReference type="SAM" id="MobiDB-lite"/>
    </source>
</evidence>
<dbReference type="GO" id="GO:0003723">
    <property type="term" value="F:RNA binding"/>
    <property type="evidence" value="ECO:0007669"/>
    <property type="project" value="TreeGrafter"/>
</dbReference>
<dbReference type="GO" id="GO:0000027">
    <property type="term" value="P:ribosomal large subunit assembly"/>
    <property type="evidence" value="ECO:0007669"/>
    <property type="project" value="TreeGrafter"/>
</dbReference>
<dbReference type="GO" id="GO:0005730">
    <property type="term" value="C:nucleolus"/>
    <property type="evidence" value="ECO:0007669"/>
    <property type="project" value="UniProtKB-SubCell"/>
</dbReference>
<name>A0A8T2A827_9BRAS</name>
<evidence type="ECO:0000313" key="5">
    <source>
        <dbReference type="EMBL" id="KAG7568094.1"/>
    </source>
</evidence>